<dbReference type="STRING" id="1279009.ADICEAN_00679"/>
<gene>
    <name evidence="2" type="ORF">ADICEAN_00679</name>
</gene>
<feature type="chain" id="PRO_5004082432" description="YD repeat (Two copies)" evidence="1">
    <location>
        <begin position="24"/>
        <end position="1088"/>
    </location>
</feature>
<keyword evidence="3" id="KW-1185">Reference proteome</keyword>
<reference evidence="2 3" key="1">
    <citation type="journal article" date="2013" name="Genome Announc.">
        <title>Draft Genome Sequence of Cesiribacter andamanensis Strain AMV16T, Isolated from a Soil Sample from a Mud Volcano in the Andaman Islands, India.</title>
        <authorList>
            <person name="Shivaji S."/>
            <person name="Ara S."/>
            <person name="Begum Z."/>
            <person name="Srinivas T.N."/>
            <person name="Singh A."/>
            <person name="Kumar Pinnaka A."/>
        </authorList>
    </citation>
    <scope>NUCLEOTIDE SEQUENCE [LARGE SCALE GENOMIC DNA]</scope>
    <source>
        <strain evidence="2 3">AMV16</strain>
    </source>
</reference>
<dbReference type="OrthoDB" id="9814627at2"/>
<feature type="signal peptide" evidence="1">
    <location>
        <begin position="1"/>
        <end position="23"/>
    </location>
</feature>
<evidence type="ECO:0000256" key="1">
    <source>
        <dbReference type="SAM" id="SignalP"/>
    </source>
</evidence>
<evidence type="ECO:0000313" key="3">
    <source>
        <dbReference type="Proteomes" id="UP000011910"/>
    </source>
</evidence>
<dbReference type="eggNOG" id="COG3209">
    <property type="taxonomic scope" value="Bacteria"/>
</dbReference>
<dbReference type="RefSeq" id="WP_009194086.1">
    <property type="nucleotide sequence ID" value="NZ_AODQ01000010.1"/>
</dbReference>
<dbReference type="Proteomes" id="UP000011910">
    <property type="component" value="Unassembled WGS sequence"/>
</dbReference>
<comment type="caution">
    <text evidence="2">The sequence shown here is derived from an EMBL/GenBank/DDBJ whole genome shotgun (WGS) entry which is preliminary data.</text>
</comment>
<evidence type="ECO:0008006" key="4">
    <source>
        <dbReference type="Google" id="ProtNLM"/>
    </source>
</evidence>
<sequence length="1088" mass="124463">MKQPKIFLIGLIVACFMSVPVYSQEEDAYGELTKLLDNVAKASPNAAALGQYGKVPVDYSRGLVKIEVPIGEITEGDIKVPIYLSYHASGIKLNQQPSWAGLGWVLNSGGVITRQVNGIPDDTKAKGYIFNNKSFHTVSGISGKLDENAFDNLTDLPSIDSDAYEYHRRIWSGIDSAPDNFYFNFGNNAGSFMFDRDGNVISNTNFLIEYEIEQLNDFLTEVGQWAITIPSGVKYIFSEKETIWNDIQYHHTSGVDVTRTTNSWYLSKIISSDKIDTINFIYGNNDMHRYTSNWVDSYVEWDLLEGSGEINYRHTASAFNRTYIFPSGDNKFLEKIISKSAVVDILYDESNDEKRRISELSFINKLDNRLFKKYSLKYKDGAGNFPKDILVAVNELDLSFSKTVKSHLFTYNEVDIQINGPGGYNELYASEDHWGFWNGNVQNGYQSKIPINEFCREKNAIQSAGDCDDYLYKGSLNKETNPGAVKANMLTKIKYPTGGETSFEFEANTYSSVNGSYIKERIVPAGGVRIAKIIDYDGISHDNDVVRRFRYELDGYSSLISSGVIANEPEYESYFETQQTAYYKPYKMKVWYDRPIRNIDLLYSKVEEIYNDSSSIHYSYTTTADYPHIRDQFDKFYVYHVNLRSGGHFYTFKKNQHIYSSNEHNNKHKLGLLKSKTTYRKDGKVLQTIKNTYQFLSMGKTIGYERFGYDFPMTQYDIPFTTFFFNHYVVELGKAVLSRVEVLQYPDYGDNPIQEVTEYAYNSRHLLSSQIHYKGNVTVKEEFKYNSDFSDTTFYGSNEHLLNNYIIDRITLRKIESNGNIVDAALFKYNNLGKPSEWYVFETDIPVVESVFDSYDVFKSKKFYSKRKAAYNEDNGHLKELVTESGLAHYYIYGYNDKYLIADITCPTNIGFVNFAYTSFEAIDGGSQILTSNYGGWLINNPLYSENAAKTGKRSLVGGTLYKSLPPENCVVKLWVKKSGSSNGTLTVNGSSRTITSDEWKLEEWEFNSEDHISIVFSGLYLDEVGLFPTAAQMTTYTYEPHTGISSSTDPTGNTVYYEYDYLGRLWRVRDSNDNLLQQFEYYFASDN</sequence>
<keyword evidence="1" id="KW-0732">Signal</keyword>
<name>M7NR18_9BACT</name>
<dbReference type="AlphaFoldDB" id="M7NR18"/>
<organism evidence="2 3">
    <name type="scientific">Cesiribacter andamanensis AMV16</name>
    <dbReference type="NCBI Taxonomy" id="1279009"/>
    <lineage>
        <taxon>Bacteria</taxon>
        <taxon>Pseudomonadati</taxon>
        <taxon>Bacteroidota</taxon>
        <taxon>Cytophagia</taxon>
        <taxon>Cytophagales</taxon>
        <taxon>Cesiribacteraceae</taxon>
        <taxon>Cesiribacter</taxon>
    </lineage>
</organism>
<dbReference type="EMBL" id="AODQ01000010">
    <property type="protein sequence ID" value="EMR04155.1"/>
    <property type="molecule type" value="Genomic_DNA"/>
</dbReference>
<accession>M7NR18</accession>
<protein>
    <recommendedName>
        <fullName evidence="4">YD repeat (Two copies)</fullName>
    </recommendedName>
</protein>
<evidence type="ECO:0000313" key="2">
    <source>
        <dbReference type="EMBL" id="EMR04155.1"/>
    </source>
</evidence>
<proteinExistence type="predicted"/>